<evidence type="ECO:0000313" key="11">
    <source>
        <dbReference type="Proteomes" id="UP000284779"/>
    </source>
</evidence>
<evidence type="ECO:0000313" key="6">
    <source>
        <dbReference type="EMBL" id="RHA81494.1"/>
    </source>
</evidence>
<dbReference type="SUPFAM" id="SSF55931">
    <property type="entry name" value="Glutamine synthetase/guanido kinase"/>
    <property type="match status" value="1"/>
</dbReference>
<evidence type="ECO:0000259" key="3">
    <source>
        <dbReference type="PROSITE" id="PS51987"/>
    </source>
</evidence>
<evidence type="ECO:0000313" key="9">
    <source>
        <dbReference type="Proteomes" id="UP000283314"/>
    </source>
</evidence>
<organism evidence="4 11">
    <name type="scientific">Eubacterium ventriosum</name>
    <dbReference type="NCBI Taxonomy" id="39496"/>
    <lineage>
        <taxon>Bacteria</taxon>
        <taxon>Bacillati</taxon>
        <taxon>Bacillota</taxon>
        <taxon>Clostridia</taxon>
        <taxon>Eubacteriales</taxon>
        <taxon>Eubacteriaceae</taxon>
        <taxon>Eubacterium</taxon>
    </lineage>
</organism>
<dbReference type="PANTHER" id="PTHR42974:SF1">
    <property type="entry name" value="TYPE-3 GLUTAMINE SYNTHETASE"/>
    <property type="match status" value="1"/>
</dbReference>
<dbReference type="EMBL" id="QROT01000001">
    <property type="protein sequence ID" value="RHL47937.1"/>
    <property type="molecule type" value="Genomic_DNA"/>
</dbReference>
<gene>
    <name evidence="8" type="ORF">DW018_00445</name>
    <name evidence="7" type="ORF">DW652_02020</name>
    <name evidence="6" type="ORF">DW918_02070</name>
    <name evidence="5" type="ORF">DW929_07540</name>
    <name evidence="4" type="ORF">DW944_01755</name>
</gene>
<dbReference type="RefSeq" id="WP_117900625.1">
    <property type="nucleotide sequence ID" value="NZ_CABJDQ010000001.1"/>
</dbReference>
<dbReference type="Pfam" id="PF00120">
    <property type="entry name" value="Gln-synt_C"/>
    <property type="match status" value="1"/>
</dbReference>
<evidence type="ECO:0000313" key="8">
    <source>
        <dbReference type="EMBL" id="RHL47937.1"/>
    </source>
</evidence>
<dbReference type="InterPro" id="IPR052725">
    <property type="entry name" value="GS_Type-3"/>
</dbReference>
<evidence type="ECO:0000313" key="10">
    <source>
        <dbReference type="Proteomes" id="UP000284598"/>
    </source>
</evidence>
<comment type="similarity">
    <text evidence="1 2">Belongs to the glutamine synthetase family.</text>
</comment>
<dbReference type="Pfam" id="PF18318">
    <property type="entry name" value="Gln-synt_C-ter"/>
    <property type="match status" value="1"/>
</dbReference>
<dbReference type="Proteomes" id="UP000285740">
    <property type="component" value="Unassembled WGS sequence"/>
</dbReference>
<dbReference type="Proteomes" id="UP000284598">
    <property type="component" value="Unassembled WGS sequence"/>
</dbReference>
<dbReference type="EMBL" id="QSFD01000001">
    <property type="protein sequence ID" value="RHA20921.1"/>
    <property type="molecule type" value="Genomic_DNA"/>
</dbReference>
<reference evidence="9 10" key="1">
    <citation type="submission" date="2018-08" db="EMBL/GenBank/DDBJ databases">
        <title>A genome reference for cultivated species of the human gut microbiota.</title>
        <authorList>
            <person name="Zou Y."/>
            <person name="Xue W."/>
            <person name="Luo G."/>
        </authorList>
    </citation>
    <scope>NUCLEOTIDE SEQUENCE [LARGE SCALE GENOMIC DNA]</scope>
    <source>
        <strain evidence="8 9">AF37-4</strain>
        <strain evidence="7 13">AM23-22</strain>
        <strain evidence="6 12">AM42-30</strain>
        <strain evidence="5 10">AM43-2</strain>
        <strain evidence="4 11">AM44-11BH</strain>
    </source>
</reference>
<dbReference type="Gene3D" id="3.30.590.10">
    <property type="entry name" value="Glutamine synthetase/guanido kinase, catalytic domain"/>
    <property type="match status" value="1"/>
</dbReference>
<proteinExistence type="inferred from homology"/>
<evidence type="ECO:0000313" key="4">
    <source>
        <dbReference type="EMBL" id="RHA20921.1"/>
    </source>
</evidence>
<keyword evidence="11" id="KW-1185">Reference proteome</keyword>
<dbReference type="InterPro" id="IPR027303">
    <property type="entry name" value="Gln_synth_gly_rich_site"/>
</dbReference>
<comment type="caution">
    <text evidence="4">The sequence shown here is derived from an EMBL/GenBank/DDBJ whole genome shotgun (WGS) entry which is preliminary data.</text>
</comment>
<sequence length="699" mass="76958">MGVNIEKVFGENVFDDAVMKVRLPKSDYETVKKLMYEGGEITEDLADVVAQAMKEWALEKGATHFTHVFQPYVISVGAEKHDSFASVPIDGKIENTFTGKDLLMGEPDASSFPSGGLRATCGARGYTAWDITSPVYVKEDTLCIPTAFCSYTGESLDTKTPLLKAMHAVSKQGVRLMRLFGDQDTKRIFSYVGPEQEYFLVDREKYLKRPDLMYSGRTLFGAMPPKGQEMDDHYFGAIKPRVKAFMEDINVQLWKLGITAKTEHNEVAPAQHEIAPIFSISNVALDNNLLVMDVLKKTATKHGLVCLLHEKPFDGINGSGKHNNWSLTTDDGINLFKPGKKPEENKLFQLVLACTMAAVDRHAVLLRLAASNTGNDHRLGANEAPPAIISMYLGDQVGDIVEQILKNGKATSSLSSGTLEFGIKKLPVLEKDPTDRNRTSPFAFTGNRFEFRMVASSNSIGDTNTVLNAMMAEAFSEACDALEGAADFDKAVEEYTAKLMKEHARIVFNGNGYSEEWPIEAEKRGLPNCRSIVDAIPALVDDTTVAMYEKFNILSKAELEARKEILFEQYAGVRNIEALTMVEMSNRIIMPAVTKYTKDLADTVIAVKEAGADASVQAGLLGEISAKLAETKKATTALAEIVEEAKAKDDSKAIAISYKDDVMAAMAALRKPVDELEVIMPKEVWPMPTYGDLVYEIDK</sequence>
<dbReference type="GO" id="GO:0004356">
    <property type="term" value="F:glutamine synthetase activity"/>
    <property type="evidence" value="ECO:0007669"/>
    <property type="project" value="InterPro"/>
</dbReference>
<dbReference type="EMBL" id="QSFV01000004">
    <property type="protein sequence ID" value="RHA81494.1"/>
    <property type="molecule type" value="Genomic_DNA"/>
</dbReference>
<dbReference type="Pfam" id="PF12437">
    <property type="entry name" value="GSIII_N"/>
    <property type="match status" value="1"/>
</dbReference>
<name>A0A413RDQ1_9FIRM</name>
<dbReference type="EMBL" id="QRHR01000002">
    <property type="protein sequence ID" value="RHF90099.1"/>
    <property type="molecule type" value="Genomic_DNA"/>
</dbReference>
<dbReference type="PROSITE" id="PS00181">
    <property type="entry name" value="GLNA_ATP"/>
    <property type="match status" value="1"/>
</dbReference>
<dbReference type="InterPro" id="IPR022147">
    <property type="entry name" value="GSIII_N"/>
</dbReference>
<dbReference type="Proteomes" id="UP000283314">
    <property type="component" value="Unassembled WGS sequence"/>
</dbReference>
<protein>
    <submittedName>
        <fullName evidence="4">Glutamine synthetase type III</fullName>
    </submittedName>
</protein>
<evidence type="ECO:0000256" key="2">
    <source>
        <dbReference type="RuleBase" id="RU000384"/>
    </source>
</evidence>
<dbReference type="EMBL" id="QSFO01000007">
    <property type="protein sequence ID" value="RHA54523.1"/>
    <property type="molecule type" value="Genomic_DNA"/>
</dbReference>
<accession>A0A413RDQ1</accession>
<dbReference type="SMART" id="SM01230">
    <property type="entry name" value="Gln-synt_C"/>
    <property type="match status" value="1"/>
</dbReference>
<feature type="domain" description="GS catalytic" evidence="3">
    <location>
        <begin position="158"/>
        <end position="589"/>
    </location>
</feature>
<dbReference type="InterPro" id="IPR008146">
    <property type="entry name" value="Gln_synth_cat_dom"/>
</dbReference>
<dbReference type="PROSITE" id="PS51987">
    <property type="entry name" value="GS_CATALYTIC"/>
    <property type="match status" value="1"/>
</dbReference>
<dbReference type="Proteomes" id="UP000284779">
    <property type="component" value="Unassembled WGS sequence"/>
</dbReference>
<evidence type="ECO:0000313" key="13">
    <source>
        <dbReference type="Proteomes" id="UP000286186"/>
    </source>
</evidence>
<evidence type="ECO:0000313" key="7">
    <source>
        <dbReference type="EMBL" id="RHF90099.1"/>
    </source>
</evidence>
<dbReference type="Gene3D" id="1.20.120.1560">
    <property type="match status" value="1"/>
</dbReference>
<dbReference type="InterPro" id="IPR040577">
    <property type="entry name" value="Gln-synt_C"/>
</dbReference>
<evidence type="ECO:0000256" key="1">
    <source>
        <dbReference type="PROSITE-ProRule" id="PRU01331"/>
    </source>
</evidence>
<dbReference type="PANTHER" id="PTHR42974">
    <property type="entry name" value="GLUTAMINE SYNTHETASE"/>
    <property type="match status" value="1"/>
</dbReference>
<evidence type="ECO:0000313" key="5">
    <source>
        <dbReference type="EMBL" id="RHA54523.1"/>
    </source>
</evidence>
<dbReference type="InterPro" id="IPR014746">
    <property type="entry name" value="Gln_synth/guanido_kin_cat_dom"/>
</dbReference>
<dbReference type="AlphaFoldDB" id="A0A413RDQ1"/>
<evidence type="ECO:0000313" key="12">
    <source>
        <dbReference type="Proteomes" id="UP000285740"/>
    </source>
</evidence>
<dbReference type="Proteomes" id="UP000286186">
    <property type="component" value="Unassembled WGS sequence"/>
</dbReference>
<dbReference type="GeneID" id="66465701"/>